<evidence type="ECO:0000313" key="4">
    <source>
        <dbReference type="Proteomes" id="UP001181622"/>
    </source>
</evidence>
<comment type="caution">
    <text evidence="3">The sequence shown here is derived from an EMBL/GenBank/DDBJ whole genome shotgun (WGS) entry which is preliminary data.</text>
</comment>
<gene>
    <name evidence="3" type="ORF">IHQ68_09095</name>
</gene>
<sequence length="176" mass="18022">MDAQLSAGATVPADEGRALSPSDFRRFAGQFATGVAVVTAKGSRGETSGVTINAVTSLSLDPPLYLVCLDNGSNTLDLVRDSRAFALHFLAKDQSELSCVFASKQADKFAGVSHAVGVTGSPIIQGVLAVAECVVSQISVMGDHTIVIAEVKATTVNGGEPLLYHRGAYAALGDGA</sequence>
<organism evidence="3 4">
    <name type="scientific">Chelatococcus sambhunathii</name>
    <dbReference type="NCBI Taxonomy" id="363953"/>
    <lineage>
        <taxon>Bacteria</taxon>
        <taxon>Pseudomonadati</taxon>
        <taxon>Pseudomonadota</taxon>
        <taxon>Alphaproteobacteria</taxon>
        <taxon>Hyphomicrobiales</taxon>
        <taxon>Chelatococcaceae</taxon>
        <taxon>Chelatococcus</taxon>
    </lineage>
</organism>
<dbReference type="EMBL" id="JADBEO010000016">
    <property type="protein sequence ID" value="MDR4306773.1"/>
    <property type="molecule type" value="Genomic_DNA"/>
</dbReference>
<keyword evidence="1" id="KW-0560">Oxidoreductase</keyword>
<feature type="domain" description="Flavin reductase like" evidence="2">
    <location>
        <begin position="28"/>
        <end position="171"/>
    </location>
</feature>
<dbReference type="InterPro" id="IPR002563">
    <property type="entry name" value="Flavin_Rdtase-like_dom"/>
</dbReference>
<keyword evidence="4" id="KW-1185">Reference proteome</keyword>
<dbReference type="InterPro" id="IPR012349">
    <property type="entry name" value="Split_barrel_FMN-bd"/>
</dbReference>
<dbReference type="Pfam" id="PF01613">
    <property type="entry name" value="Flavin_Reduct"/>
    <property type="match status" value="1"/>
</dbReference>
<evidence type="ECO:0000256" key="1">
    <source>
        <dbReference type="ARBA" id="ARBA00023002"/>
    </source>
</evidence>
<dbReference type="PANTHER" id="PTHR30466:SF1">
    <property type="entry name" value="FMN REDUCTASE (NADH) RUTF"/>
    <property type="match status" value="1"/>
</dbReference>
<accession>A0ABU1DF64</accession>
<dbReference type="Proteomes" id="UP001181622">
    <property type="component" value="Unassembled WGS sequence"/>
</dbReference>
<dbReference type="RefSeq" id="WP_309390976.1">
    <property type="nucleotide sequence ID" value="NZ_JADBEO010000016.1"/>
</dbReference>
<dbReference type="SUPFAM" id="SSF50475">
    <property type="entry name" value="FMN-binding split barrel"/>
    <property type="match status" value="1"/>
</dbReference>
<dbReference type="InterPro" id="IPR050268">
    <property type="entry name" value="NADH-dep_flavin_reductase"/>
</dbReference>
<evidence type="ECO:0000313" key="3">
    <source>
        <dbReference type="EMBL" id="MDR4306773.1"/>
    </source>
</evidence>
<dbReference type="Gene3D" id="2.30.110.10">
    <property type="entry name" value="Electron Transport, Fmn-binding Protein, Chain A"/>
    <property type="match status" value="1"/>
</dbReference>
<name>A0ABU1DF64_9HYPH</name>
<dbReference type="PANTHER" id="PTHR30466">
    <property type="entry name" value="FLAVIN REDUCTASE"/>
    <property type="match status" value="1"/>
</dbReference>
<proteinExistence type="predicted"/>
<dbReference type="SMART" id="SM00903">
    <property type="entry name" value="Flavin_Reduct"/>
    <property type="match status" value="1"/>
</dbReference>
<reference evidence="3" key="1">
    <citation type="submission" date="2020-10" db="EMBL/GenBank/DDBJ databases">
        <authorList>
            <person name="Abbas A."/>
            <person name="Razzaq R."/>
            <person name="Waqas M."/>
            <person name="Abbas N."/>
            <person name="Nielsen T.K."/>
            <person name="Hansen L.H."/>
            <person name="Hussain S."/>
            <person name="Shahid M."/>
        </authorList>
    </citation>
    <scope>NUCLEOTIDE SEQUENCE</scope>
    <source>
        <strain evidence="3">S14</strain>
    </source>
</reference>
<evidence type="ECO:0000259" key="2">
    <source>
        <dbReference type="SMART" id="SM00903"/>
    </source>
</evidence>
<protein>
    <submittedName>
        <fullName evidence="3">Flavin reductase family protein</fullName>
    </submittedName>
</protein>